<name>A0A9P0BKG0_BRAAE</name>
<proteinExistence type="predicted"/>
<protein>
    <recommendedName>
        <fullName evidence="1">CRAL-TRIO domain-containing protein</fullName>
    </recommendedName>
</protein>
<sequence length="296" mass="34468">MTFTPACVEEEYKKDPKLKKEDVKKLMEWIDMQAHLPKVTELQVILFLHSCMYSNEQAKITIDNYFTVKTLCEDIFGNRNDLSVLDSQEIGLMTVLPKKTPEGYIVILMKLIDCDPDKFVFAHQIRNFDMNVIRHLNTQGTSEGVVIVVDMDGMVFGHLTKLNIIVMKKFMFYLQEAMPIRIRGLHYINVVSFMDKVMALIKPFMNKELLSMFCLHSDLVEFYKTVPIECMPKEYGGENETIQSLKEKERKSYLENKDFYNFEDSQKVDEKKRAGKPKNASDFFGVEGTFKKLEVD</sequence>
<evidence type="ECO:0000313" key="3">
    <source>
        <dbReference type="Proteomes" id="UP001154078"/>
    </source>
</evidence>
<organism evidence="2 3">
    <name type="scientific">Brassicogethes aeneus</name>
    <name type="common">Rape pollen beetle</name>
    <name type="synonym">Meligethes aeneus</name>
    <dbReference type="NCBI Taxonomy" id="1431903"/>
    <lineage>
        <taxon>Eukaryota</taxon>
        <taxon>Metazoa</taxon>
        <taxon>Ecdysozoa</taxon>
        <taxon>Arthropoda</taxon>
        <taxon>Hexapoda</taxon>
        <taxon>Insecta</taxon>
        <taxon>Pterygota</taxon>
        <taxon>Neoptera</taxon>
        <taxon>Endopterygota</taxon>
        <taxon>Coleoptera</taxon>
        <taxon>Polyphaga</taxon>
        <taxon>Cucujiformia</taxon>
        <taxon>Nitidulidae</taxon>
        <taxon>Meligethinae</taxon>
        <taxon>Brassicogethes</taxon>
    </lineage>
</organism>
<gene>
    <name evidence="2" type="ORF">MELIAE_LOCUS13373</name>
</gene>
<dbReference type="CDD" id="cd00170">
    <property type="entry name" value="SEC14"/>
    <property type="match status" value="1"/>
</dbReference>
<dbReference type="OrthoDB" id="6432525at2759"/>
<dbReference type="PANTHER" id="PTHR10174">
    <property type="entry name" value="ALPHA-TOCOPHEROL TRANSFER PROTEIN-RELATED"/>
    <property type="match status" value="1"/>
</dbReference>
<dbReference type="EMBL" id="OV121140">
    <property type="protein sequence ID" value="CAH0564944.1"/>
    <property type="molecule type" value="Genomic_DNA"/>
</dbReference>
<accession>A0A9P0BKG0</accession>
<feature type="domain" description="CRAL-TRIO" evidence="1">
    <location>
        <begin position="93"/>
        <end position="237"/>
    </location>
</feature>
<dbReference type="PRINTS" id="PR00180">
    <property type="entry name" value="CRETINALDHBP"/>
</dbReference>
<dbReference type="Gene3D" id="1.20.5.1200">
    <property type="entry name" value="Alpha-tocopherol transfer"/>
    <property type="match status" value="1"/>
</dbReference>
<reference evidence="2" key="1">
    <citation type="submission" date="2021-12" db="EMBL/GenBank/DDBJ databases">
        <authorList>
            <person name="King R."/>
        </authorList>
    </citation>
    <scope>NUCLEOTIDE SEQUENCE</scope>
</reference>
<dbReference type="InterPro" id="IPR036865">
    <property type="entry name" value="CRAL-TRIO_dom_sf"/>
</dbReference>
<keyword evidence="3" id="KW-1185">Reference proteome</keyword>
<dbReference type="SUPFAM" id="SSF52087">
    <property type="entry name" value="CRAL/TRIO domain"/>
    <property type="match status" value="1"/>
</dbReference>
<dbReference type="InterPro" id="IPR036273">
    <property type="entry name" value="CRAL/TRIO_N_dom_sf"/>
</dbReference>
<evidence type="ECO:0000313" key="2">
    <source>
        <dbReference type="EMBL" id="CAH0564944.1"/>
    </source>
</evidence>
<dbReference type="Pfam" id="PF00650">
    <property type="entry name" value="CRAL_TRIO"/>
    <property type="match status" value="1"/>
</dbReference>
<dbReference type="InterPro" id="IPR001251">
    <property type="entry name" value="CRAL-TRIO_dom"/>
</dbReference>
<dbReference type="GO" id="GO:0016020">
    <property type="term" value="C:membrane"/>
    <property type="evidence" value="ECO:0007669"/>
    <property type="project" value="TreeGrafter"/>
</dbReference>
<dbReference type="SUPFAM" id="SSF46938">
    <property type="entry name" value="CRAL/TRIO N-terminal domain"/>
    <property type="match status" value="1"/>
</dbReference>
<dbReference type="GO" id="GO:1902936">
    <property type="term" value="F:phosphatidylinositol bisphosphate binding"/>
    <property type="evidence" value="ECO:0007669"/>
    <property type="project" value="TreeGrafter"/>
</dbReference>
<evidence type="ECO:0000259" key="1">
    <source>
        <dbReference type="Pfam" id="PF00650"/>
    </source>
</evidence>
<dbReference type="PANTHER" id="PTHR10174:SF213">
    <property type="entry name" value="CRAL-TRIO DOMAIN-CONTAINING PROTEIN"/>
    <property type="match status" value="1"/>
</dbReference>
<dbReference type="Proteomes" id="UP001154078">
    <property type="component" value="Chromosome 9"/>
</dbReference>
<dbReference type="Gene3D" id="3.40.525.10">
    <property type="entry name" value="CRAL-TRIO lipid binding domain"/>
    <property type="match status" value="1"/>
</dbReference>
<dbReference type="AlphaFoldDB" id="A0A9P0BKG0"/>